<accession>A0ABS6TAQ4</accession>
<evidence type="ECO:0000313" key="3">
    <source>
        <dbReference type="Proteomes" id="UP000774130"/>
    </source>
</evidence>
<dbReference type="RefSeq" id="WP_218325027.1">
    <property type="nucleotide sequence ID" value="NZ_JAHUZB010000002.1"/>
</dbReference>
<name>A0ABS6TAQ4_9ENTE</name>
<dbReference type="Pfam" id="PF01248">
    <property type="entry name" value="Ribosomal_L7Ae"/>
    <property type="match status" value="1"/>
</dbReference>
<protein>
    <submittedName>
        <fullName evidence="2">YlxQ-related RNA-binding protein</fullName>
    </submittedName>
</protein>
<keyword evidence="3" id="KW-1185">Reference proteome</keyword>
<proteinExistence type="predicted"/>
<comment type="caution">
    <text evidence="2">The sequence shown here is derived from an EMBL/GenBank/DDBJ whole genome shotgun (WGS) entry which is preliminary data.</text>
</comment>
<feature type="domain" description="Ribosomal protein eL8/eL30/eS12/Gadd45" evidence="1">
    <location>
        <begin position="4"/>
        <end position="92"/>
    </location>
</feature>
<evidence type="ECO:0000313" key="2">
    <source>
        <dbReference type="EMBL" id="MBV7389970.1"/>
    </source>
</evidence>
<dbReference type="EMBL" id="JAHUZB010000002">
    <property type="protein sequence ID" value="MBV7389970.1"/>
    <property type="molecule type" value="Genomic_DNA"/>
</dbReference>
<organism evidence="2 3">
    <name type="scientific">Enterococcus alishanensis</name>
    <dbReference type="NCBI Taxonomy" id="1303817"/>
    <lineage>
        <taxon>Bacteria</taxon>
        <taxon>Bacillati</taxon>
        <taxon>Bacillota</taxon>
        <taxon>Bacilli</taxon>
        <taxon>Lactobacillales</taxon>
        <taxon>Enterococcaceae</taxon>
        <taxon>Enterococcus</taxon>
    </lineage>
</organism>
<dbReference type="Proteomes" id="UP000774130">
    <property type="component" value="Unassembled WGS sequence"/>
</dbReference>
<dbReference type="NCBIfam" id="NF005585">
    <property type="entry name" value="PRK07283.1"/>
    <property type="match status" value="1"/>
</dbReference>
<gene>
    <name evidence="2" type="ORF">KUA55_04705</name>
</gene>
<dbReference type="InterPro" id="IPR004038">
    <property type="entry name" value="Ribosomal_eL8/eL30/eS12/Gad45"/>
</dbReference>
<sequence>MNKQVLNMLGLAMRAGKLITGEELTIQAIRKSKAKLVIVSTDASENTQKKLTDKSQYYKTPCVIALSEDEVIAAIGKPRKVLAVVDNGFAKKIMTLIKG</sequence>
<reference evidence="2 3" key="1">
    <citation type="submission" date="2021-06" db="EMBL/GenBank/DDBJ databases">
        <title>Enterococcus alishanensis sp. nov., a novel lactic acid bacterium isolated from fresh coffee beans.</title>
        <authorList>
            <person name="Chen Y.-S."/>
        </authorList>
    </citation>
    <scope>NUCLEOTIDE SEQUENCE [LARGE SCALE GENOMIC DNA]</scope>
    <source>
        <strain evidence="2 3">ALS3</strain>
    </source>
</reference>
<evidence type="ECO:0000259" key="1">
    <source>
        <dbReference type="Pfam" id="PF01248"/>
    </source>
</evidence>